<keyword evidence="5" id="KW-0547">Nucleotide-binding</keyword>
<keyword evidence="9" id="KW-1133">Transmembrane helix</keyword>
<keyword evidence="9" id="KW-0812">Transmembrane</keyword>
<evidence type="ECO:0000256" key="2">
    <source>
        <dbReference type="ARBA" id="ARBA00012438"/>
    </source>
</evidence>
<dbReference type="AlphaFoldDB" id="A0A7Y8GT64"/>
<evidence type="ECO:0000256" key="9">
    <source>
        <dbReference type="SAM" id="Phobius"/>
    </source>
</evidence>
<dbReference type="EMBL" id="VYGV01000001">
    <property type="protein sequence ID" value="NWF43961.1"/>
    <property type="molecule type" value="Genomic_DNA"/>
</dbReference>
<protein>
    <recommendedName>
        <fullName evidence="2">histidine kinase</fullName>
        <ecNumber evidence="2">2.7.13.3</ecNumber>
    </recommendedName>
</protein>
<keyword evidence="7" id="KW-0067">ATP-binding</keyword>
<comment type="catalytic activity">
    <reaction evidence="1">
        <text>ATP + protein L-histidine = ADP + protein N-phospho-L-histidine.</text>
        <dbReference type="EC" id="2.7.13.3"/>
    </reaction>
</comment>
<keyword evidence="9" id="KW-0472">Membrane</keyword>
<evidence type="ECO:0000259" key="10">
    <source>
        <dbReference type="PROSITE" id="PS50109"/>
    </source>
</evidence>
<accession>A0A7Y8GT64</accession>
<dbReference type="InterPro" id="IPR036890">
    <property type="entry name" value="HATPase_C_sf"/>
</dbReference>
<feature type="transmembrane region" description="Helical" evidence="9">
    <location>
        <begin position="58"/>
        <end position="81"/>
    </location>
</feature>
<evidence type="ECO:0000256" key="6">
    <source>
        <dbReference type="ARBA" id="ARBA00022777"/>
    </source>
</evidence>
<evidence type="ECO:0000256" key="7">
    <source>
        <dbReference type="ARBA" id="ARBA00022840"/>
    </source>
</evidence>
<keyword evidence="6 11" id="KW-0418">Kinase</keyword>
<evidence type="ECO:0000256" key="1">
    <source>
        <dbReference type="ARBA" id="ARBA00000085"/>
    </source>
</evidence>
<dbReference type="InterPro" id="IPR003661">
    <property type="entry name" value="HisK_dim/P_dom"/>
</dbReference>
<evidence type="ECO:0000256" key="8">
    <source>
        <dbReference type="ARBA" id="ARBA00023012"/>
    </source>
</evidence>
<dbReference type="Pfam" id="PF02518">
    <property type="entry name" value="HATPase_c"/>
    <property type="match status" value="1"/>
</dbReference>
<dbReference type="InterPro" id="IPR036097">
    <property type="entry name" value="HisK_dim/P_sf"/>
</dbReference>
<dbReference type="SMART" id="SM00387">
    <property type="entry name" value="HATPase_c"/>
    <property type="match status" value="1"/>
</dbReference>
<dbReference type="InterPro" id="IPR003594">
    <property type="entry name" value="HATPase_dom"/>
</dbReference>
<keyword evidence="8" id="KW-0902">Two-component regulatory system</keyword>
<dbReference type="Gene3D" id="3.30.565.10">
    <property type="entry name" value="Histidine kinase-like ATPase, C-terminal domain"/>
    <property type="match status" value="1"/>
</dbReference>
<dbReference type="SMART" id="SM00388">
    <property type="entry name" value="HisKA"/>
    <property type="match status" value="1"/>
</dbReference>
<feature type="transmembrane region" description="Helical" evidence="9">
    <location>
        <begin position="243"/>
        <end position="262"/>
    </location>
</feature>
<evidence type="ECO:0000256" key="5">
    <source>
        <dbReference type="ARBA" id="ARBA00022741"/>
    </source>
</evidence>
<comment type="caution">
    <text evidence="11">The sequence shown here is derived from an EMBL/GenBank/DDBJ whole genome shotgun (WGS) entry which is preliminary data.</text>
</comment>
<evidence type="ECO:0000256" key="4">
    <source>
        <dbReference type="ARBA" id="ARBA00022679"/>
    </source>
</evidence>
<dbReference type="PANTHER" id="PTHR43065:SF10">
    <property type="entry name" value="PEROXIDE STRESS-ACTIVATED HISTIDINE KINASE MAK3"/>
    <property type="match status" value="1"/>
</dbReference>
<dbReference type="PANTHER" id="PTHR43065">
    <property type="entry name" value="SENSOR HISTIDINE KINASE"/>
    <property type="match status" value="1"/>
</dbReference>
<gene>
    <name evidence="11" type="ORF">F3K02_01660</name>
</gene>
<name>A0A7Y8GT64_9BURK</name>
<dbReference type="InterPro" id="IPR004358">
    <property type="entry name" value="Sig_transdc_His_kin-like_C"/>
</dbReference>
<dbReference type="Proteomes" id="UP000545507">
    <property type="component" value="Unassembled WGS sequence"/>
</dbReference>
<dbReference type="Gene3D" id="1.10.287.130">
    <property type="match status" value="1"/>
</dbReference>
<reference evidence="11 12" key="1">
    <citation type="submission" date="2019-09" db="EMBL/GenBank/DDBJ databases">
        <title>Hydrogenophaga aromatica sp. nov., isolated from a para-xylene-degrading enrichment culture.</title>
        <authorList>
            <person name="Tancsics A."/>
            <person name="Banerjee S."/>
        </authorList>
    </citation>
    <scope>NUCLEOTIDE SEQUENCE [LARGE SCALE GENOMIC DNA]</scope>
    <source>
        <strain evidence="11 12">D2P1</strain>
    </source>
</reference>
<dbReference type="InterPro" id="IPR005467">
    <property type="entry name" value="His_kinase_dom"/>
</dbReference>
<dbReference type="PROSITE" id="PS50109">
    <property type="entry name" value="HIS_KIN"/>
    <property type="match status" value="1"/>
</dbReference>
<evidence type="ECO:0000313" key="12">
    <source>
        <dbReference type="Proteomes" id="UP000545507"/>
    </source>
</evidence>
<proteinExistence type="predicted"/>
<sequence>MAPQDTQFSVLTAPGATGNVTNRTRRIPCAPELDTRLHKMTVSEILRPPQPLNLRKRFALASLLVISAIAIVLGLVLSNVLTERMLQREGEVSRAFMQNLLTTDQSAEFLANPTDPELRQRFLRSMEHIVAMRDTVRSNAYGLDKSVLWSTNKSLVGRKFEDNPELDTALMGRLEVHAESINIEEAFKDSKAEHVGMSGHDGFFVETYMPILAQDSNRVLGVMELYKYPTQLNAAIHRGLQQLWIACFLCAIGLFVTLYWIVAHADKTLRDQQLRLTEAQSLASAVELASAVAHNLRNPLASIRSAAELMNGGHLDEDEISEVSEEVIDAVDRADRWITELVHVSQAPQLQPEAVDLGPLVDTCLLEMAPEMNRRHIVWNVDSTTALQVDAHPATLRQILLSIMANAIEAMPGGGHLDISWCSTPTLAGIRLSDSGTGISDEVQQRLFRPFFTTKGGGLGIGLALVKRMVEQWQGHLTLAPAGAKGTVVEILLPRSAPCLTQPA</sequence>
<evidence type="ECO:0000313" key="11">
    <source>
        <dbReference type="EMBL" id="NWF43961.1"/>
    </source>
</evidence>
<dbReference type="PRINTS" id="PR00344">
    <property type="entry name" value="BCTRLSENSOR"/>
</dbReference>
<dbReference type="CDD" id="cd00082">
    <property type="entry name" value="HisKA"/>
    <property type="match status" value="1"/>
</dbReference>
<dbReference type="SUPFAM" id="SSF47384">
    <property type="entry name" value="Homodimeric domain of signal transducing histidine kinase"/>
    <property type="match status" value="1"/>
</dbReference>
<evidence type="ECO:0000256" key="3">
    <source>
        <dbReference type="ARBA" id="ARBA00022553"/>
    </source>
</evidence>
<keyword evidence="4" id="KW-0808">Transferase</keyword>
<feature type="domain" description="Histidine kinase" evidence="10">
    <location>
        <begin position="291"/>
        <end position="497"/>
    </location>
</feature>
<dbReference type="GO" id="GO:0005524">
    <property type="term" value="F:ATP binding"/>
    <property type="evidence" value="ECO:0007669"/>
    <property type="project" value="UniProtKB-KW"/>
</dbReference>
<dbReference type="GO" id="GO:0000155">
    <property type="term" value="F:phosphorelay sensor kinase activity"/>
    <property type="evidence" value="ECO:0007669"/>
    <property type="project" value="InterPro"/>
</dbReference>
<keyword evidence="12" id="KW-1185">Reference proteome</keyword>
<keyword evidence="3" id="KW-0597">Phosphoprotein</keyword>
<dbReference type="Pfam" id="PF00512">
    <property type="entry name" value="HisKA"/>
    <property type="match status" value="1"/>
</dbReference>
<dbReference type="EC" id="2.7.13.3" evidence="2"/>
<dbReference type="SUPFAM" id="SSF55874">
    <property type="entry name" value="ATPase domain of HSP90 chaperone/DNA topoisomerase II/histidine kinase"/>
    <property type="match status" value="1"/>
</dbReference>
<organism evidence="11 12">
    <name type="scientific">Hydrogenophaga aromaticivorans</name>
    <dbReference type="NCBI Taxonomy" id="2610898"/>
    <lineage>
        <taxon>Bacteria</taxon>
        <taxon>Pseudomonadati</taxon>
        <taxon>Pseudomonadota</taxon>
        <taxon>Betaproteobacteria</taxon>
        <taxon>Burkholderiales</taxon>
        <taxon>Comamonadaceae</taxon>
        <taxon>Hydrogenophaga</taxon>
    </lineage>
</organism>